<dbReference type="EMBL" id="DVLP01000458">
    <property type="protein sequence ID" value="HIT77091.1"/>
    <property type="molecule type" value="Genomic_DNA"/>
</dbReference>
<dbReference type="PANTHER" id="PTHR48098">
    <property type="entry name" value="ENTEROCHELIN ESTERASE-RELATED"/>
    <property type="match status" value="1"/>
</dbReference>
<proteinExistence type="predicted"/>
<evidence type="ECO:0000313" key="1">
    <source>
        <dbReference type="EMBL" id="HIT77091.1"/>
    </source>
</evidence>
<accession>A0A9D1H0S7</accession>
<dbReference type="InterPro" id="IPR050583">
    <property type="entry name" value="Mycobacterial_A85_antigen"/>
</dbReference>
<sequence>MLRMRCDFHSDALKLATSMTVLLPQRPSASQIGMASGFRPSGTPVLYLLHGLSDDDTIWGRRTSIERYVSELGLAVVMPQVHRSFYSDVVSGDGAYWSFIADELPQLVADSFQVSTRREDTFVAGLSMGGYGAFKLALHRPDRFAAAGSLSGVLDVAAMVTEDRRPEVTRTVWGDDGPEGTDDDLLHVLDRVDPTALPRLWTTCGTDDPLVANQRRFVEAAARRGIEVTADEHPGRHSWDFWDTHVQRFLEWLELG</sequence>
<dbReference type="PANTHER" id="PTHR48098:SF1">
    <property type="entry name" value="DIACYLGLYCEROL ACYLTRANSFERASE_MYCOLYLTRANSFERASE AG85A"/>
    <property type="match status" value="1"/>
</dbReference>
<reference evidence="1" key="2">
    <citation type="journal article" date="2021" name="PeerJ">
        <title>Extensive microbial diversity within the chicken gut microbiome revealed by metagenomics and culture.</title>
        <authorList>
            <person name="Gilroy R."/>
            <person name="Ravi A."/>
            <person name="Getino M."/>
            <person name="Pursley I."/>
            <person name="Horton D.L."/>
            <person name="Alikhan N.F."/>
            <person name="Baker D."/>
            <person name="Gharbi K."/>
            <person name="Hall N."/>
            <person name="Watson M."/>
            <person name="Adriaenssens E.M."/>
            <person name="Foster-Nyarko E."/>
            <person name="Jarju S."/>
            <person name="Secka A."/>
            <person name="Antonio M."/>
            <person name="Oren A."/>
            <person name="Chaudhuri R.R."/>
            <person name="La Ragione R."/>
            <person name="Hildebrand F."/>
            <person name="Pallen M.J."/>
        </authorList>
    </citation>
    <scope>NUCLEOTIDE SEQUENCE</scope>
    <source>
        <strain evidence="1">ChiGjej1B1-24693</strain>
    </source>
</reference>
<dbReference type="InterPro" id="IPR000801">
    <property type="entry name" value="Esterase-like"/>
</dbReference>
<dbReference type="SUPFAM" id="SSF53474">
    <property type="entry name" value="alpha/beta-Hydrolases"/>
    <property type="match status" value="1"/>
</dbReference>
<dbReference type="InterPro" id="IPR029058">
    <property type="entry name" value="AB_hydrolase_fold"/>
</dbReference>
<dbReference type="Gene3D" id="3.40.50.1820">
    <property type="entry name" value="alpha/beta hydrolase"/>
    <property type="match status" value="1"/>
</dbReference>
<comment type="caution">
    <text evidence="1">The sequence shown here is derived from an EMBL/GenBank/DDBJ whole genome shotgun (WGS) entry which is preliminary data.</text>
</comment>
<organism evidence="1 2">
    <name type="scientific">Candidatus Avipropionibacterium avicola</name>
    <dbReference type="NCBI Taxonomy" id="2840701"/>
    <lineage>
        <taxon>Bacteria</taxon>
        <taxon>Bacillati</taxon>
        <taxon>Actinomycetota</taxon>
        <taxon>Actinomycetes</taxon>
        <taxon>Propionibacteriales</taxon>
        <taxon>Propionibacteriaceae</taxon>
        <taxon>Propionibacteriaceae incertae sedis</taxon>
        <taxon>Candidatus Avipropionibacterium</taxon>
    </lineage>
</organism>
<dbReference type="Proteomes" id="UP000886842">
    <property type="component" value="Unassembled WGS sequence"/>
</dbReference>
<name>A0A9D1H0S7_9ACTN</name>
<protein>
    <submittedName>
        <fullName evidence="1">Esterase family protein</fullName>
    </submittedName>
</protein>
<dbReference type="GO" id="GO:0016747">
    <property type="term" value="F:acyltransferase activity, transferring groups other than amino-acyl groups"/>
    <property type="evidence" value="ECO:0007669"/>
    <property type="project" value="TreeGrafter"/>
</dbReference>
<gene>
    <name evidence="1" type="ORF">IAA98_16050</name>
</gene>
<reference evidence="1" key="1">
    <citation type="submission" date="2020-10" db="EMBL/GenBank/DDBJ databases">
        <authorList>
            <person name="Gilroy R."/>
        </authorList>
    </citation>
    <scope>NUCLEOTIDE SEQUENCE</scope>
    <source>
        <strain evidence="1">ChiGjej1B1-24693</strain>
    </source>
</reference>
<dbReference type="Pfam" id="PF00756">
    <property type="entry name" value="Esterase"/>
    <property type="match status" value="1"/>
</dbReference>
<dbReference type="AlphaFoldDB" id="A0A9D1H0S7"/>
<evidence type="ECO:0000313" key="2">
    <source>
        <dbReference type="Proteomes" id="UP000886842"/>
    </source>
</evidence>